<evidence type="ECO:0000259" key="1">
    <source>
        <dbReference type="Pfam" id="PF01425"/>
    </source>
</evidence>
<dbReference type="Gene3D" id="3.90.1300.10">
    <property type="entry name" value="Amidase signature (AS) domain"/>
    <property type="match status" value="1"/>
</dbReference>
<proteinExistence type="predicted"/>
<dbReference type="Pfam" id="PF01425">
    <property type="entry name" value="Amidase"/>
    <property type="match status" value="1"/>
</dbReference>
<name>A0A439D831_9PEZI</name>
<sequence>MSIKNRDPDVPLLLDATIRGLSEGLEARRFTSVELVKVYLSRIEEASEFRAVLQINPEAADIAQSLDEERARSGSRGPLHGIPVLVKDNIVTNDRLHASAGSYALLDAKPSVESSLIKRLREAGVIFLGKSNLSEWANFRGLSISSGWSPRGGQTLGAYYPNSNPDGSSSGSAVAAALGLCAAALGTETFGSIIDPAGMNNVVGYKPTRGLIANDGVIPISNRQDVIGTLTRTVEDAAYMLSNIAGRSDLDPRTWNIPFQEIPDFTDFCNTNLTGMRIGVPRNAFPSDAPAPILASFNRALETLQSAGATVVENANFTAADEFRKLNQQVKGIVRSSEFKRDIVKYLETLATNPNEIHSAEDIINFTKTCPDEEYPEKDIRNFLWAQEEGINVESDKYKEMVERELYFGGEGGILGAIYEHKLDVIVVPSTLGITNDLAAKMGFPVVSVPLGFWPKETPIQYDTRDPGLIKIAPGIPYCLTIVGNAFTDAKILQVAYTFEQLAAVRANGPLPFKVPKTELKDNMKDTGQI</sequence>
<protein>
    <recommendedName>
        <fullName evidence="1">Amidase domain-containing protein</fullName>
    </recommendedName>
</protein>
<dbReference type="Proteomes" id="UP000286045">
    <property type="component" value="Unassembled WGS sequence"/>
</dbReference>
<gene>
    <name evidence="2" type="ORF">EKO27_g4556</name>
</gene>
<evidence type="ECO:0000313" key="3">
    <source>
        <dbReference type="Proteomes" id="UP000286045"/>
    </source>
</evidence>
<dbReference type="EMBL" id="RYZI01000110">
    <property type="protein sequence ID" value="RWA10549.1"/>
    <property type="molecule type" value="Genomic_DNA"/>
</dbReference>
<feature type="domain" description="Amidase" evidence="1">
    <location>
        <begin position="34"/>
        <end position="491"/>
    </location>
</feature>
<dbReference type="PANTHER" id="PTHR42678">
    <property type="entry name" value="AMIDASE"/>
    <property type="match status" value="1"/>
</dbReference>
<dbReference type="SUPFAM" id="SSF75304">
    <property type="entry name" value="Amidase signature (AS) enzymes"/>
    <property type="match status" value="1"/>
</dbReference>
<dbReference type="AlphaFoldDB" id="A0A439D831"/>
<dbReference type="PANTHER" id="PTHR42678:SF34">
    <property type="entry name" value="OS04G0183300 PROTEIN"/>
    <property type="match status" value="1"/>
</dbReference>
<comment type="caution">
    <text evidence="2">The sequence shown here is derived from an EMBL/GenBank/DDBJ whole genome shotgun (WGS) entry which is preliminary data.</text>
</comment>
<dbReference type="STRING" id="363999.A0A439D831"/>
<dbReference type="InterPro" id="IPR023631">
    <property type="entry name" value="Amidase_dom"/>
</dbReference>
<organism evidence="2 3">
    <name type="scientific">Xylaria grammica</name>
    <dbReference type="NCBI Taxonomy" id="363999"/>
    <lineage>
        <taxon>Eukaryota</taxon>
        <taxon>Fungi</taxon>
        <taxon>Dikarya</taxon>
        <taxon>Ascomycota</taxon>
        <taxon>Pezizomycotina</taxon>
        <taxon>Sordariomycetes</taxon>
        <taxon>Xylariomycetidae</taxon>
        <taxon>Xylariales</taxon>
        <taxon>Xylariaceae</taxon>
        <taxon>Xylaria</taxon>
    </lineage>
</organism>
<keyword evidence="3" id="KW-1185">Reference proteome</keyword>
<accession>A0A439D831</accession>
<evidence type="ECO:0000313" key="2">
    <source>
        <dbReference type="EMBL" id="RWA10549.1"/>
    </source>
</evidence>
<dbReference type="InterPro" id="IPR036928">
    <property type="entry name" value="AS_sf"/>
</dbReference>
<reference evidence="2 3" key="1">
    <citation type="submission" date="2018-12" db="EMBL/GenBank/DDBJ databases">
        <title>Draft genome sequence of Xylaria grammica IHI A82.</title>
        <authorList>
            <person name="Buettner E."/>
            <person name="Kellner H."/>
        </authorList>
    </citation>
    <scope>NUCLEOTIDE SEQUENCE [LARGE SCALE GENOMIC DNA]</scope>
    <source>
        <strain evidence="2 3">IHI A82</strain>
    </source>
</reference>